<dbReference type="InterPro" id="IPR001810">
    <property type="entry name" value="F-box_dom"/>
</dbReference>
<dbReference type="EMBL" id="BOLY01000009">
    <property type="protein sequence ID" value="GIZ49487.1"/>
    <property type="molecule type" value="Genomic_DNA"/>
</dbReference>
<gene>
    <name evidence="2" type="ORF">CKM354_001251700</name>
</gene>
<dbReference type="SUPFAM" id="SSF52047">
    <property type="entry name" value="RNI-like"/>
    <property type="match status" value="1"/>
</dbReference>
<reference evidence="2 3" key="1">
    <citation type="submission" date="2021-01" db="EMBL/GenBank/DDBJ databases">
        <title>Cercospora kikuchii MAFF 305040 whole genome shotgun sequence.</title>
        <authorList>
            <person name="Kashiwa T."/>
            <person name="Suzuki T."/>
        </authorList>
    </citation>
    <scope>NUCLEOTIDE SEQUENCE [LARGE SCALE GENOMIC DNA]</scope>
    <source>
        <strain evidence="2 3">MAFF 305040</strain>
    </source>
</reference>
<name>A0A9P3FM57_9PEZI</name>
<protein>
    <recommendedName>
        <fullName evidence="1">F-box domain-containing protein</fullName>
    </recommendedName>
</protein>
<dbReference type="OrthoDB" id="3640045at2759"/>
<dbReference type="GeneID" id="68298092"/>
<comment type="caution">
    <text evidence="2">The sequence shown here is derived from an EMBL/GenBank/DDBJ whole genome shotgun (WGS) entry which is preliminary data.</text>
</comment>
<proteinExistence type="predicted"/>
<evidence type="ECO:0000313" key="3">
    <source>
        <dbReference type="Proteomes" id="UP000825890"/>
    </source>
</evidence>
<keyword evidence="3" id="KW-1185">Reference proteome</keyword>
<evidence type="ECO:0000259" key="1">
    <source>
        <dbReference type="PROSITE" id="PS50181"/>
    </source>
</evidence>
<dbReference type="Proteomes" id="UP000825890">
    <property type="component" value="Unassembled WGS sequence"/>
</dbReference>
<evidence type="ECO:0000313" key="2">
    <source>
        <dbReference type="EMBL" id="GIZ49487.1"/>
    </source>
</evidence>
<organism evidence="2 3">
    <name type="scientific">Cercospora kikuchii</name>
    <dbReference type="NCBI Taxonomy" id="84275"/>
    <lineage>
        <taxon>Eukaryota</taxon>
        <taxon>Fungi</taxon>
        <taxon>Dikarya</taxon>
        <taxon>Ascomycota</taxon>
        <taxon>Pezizomycotina</taxon>
        <taxon>Dothideomycetes</taxon>
        <taxon>Dothideomycetidae</taxon>
        <taxon>Mycosphaerellales</taxon>
        <taxon>Mycosphaerellaceae</taxon>
        <taxon>Cercospora</taxon>
    </lineage>
</organism>
<dbReference type="AlphaFoldDB" id="A0A9P3FM57"/>
<accession>A0A9P3FM57</accession>
<feature type="domain" description="F-box" evidence="1">
    <location>
        <begin position="1"/>
        <end position="50"/>
    </location>
</feature>
<sequence>MSFVTLPPEIVEQVVTQLPLYDIGSLRLTSRILACNATQDHFKANFYSKSVELTERSLQRFAVAATAGGLVHKLRHLTLVAPVYNTLELEANINRSAIPIPKWDNDGMLERITLENVADEDLQEMVQELETLRQQRSEHSLFTDRGGHVALLSQALGKLKADGFSLQAMTAEVAVYRIDATTPLLPIYGGGWKHIWAAAKTALEAIFGSVARCGLQVQRLNLFNSSRMVRCSISCDKFTYLDFDSAQLGEFLNSLESLSVSISDRIIDVNDMESMDQEDYSSALEVDSGATWVPEDEILREARNEQNFAGLAKMFSKCHNLRQLDIAHCDLDISYDVTHAQQEGILSALQEANLHSVAKVTLQGFDASEQQLFGVLHSLSGLRSITLRIMTLCHQDLGWDALLDYCTKRLDEVSLDGLFNPRILLFKPPYAIFEASQLRNGQRVALKAHYKRGVTTYPTALRGVEIATSPKIDYIVYEGVLRDSVAQRAWKRDLNNRFGPPGYGAEACVRDHLRPEEIWQLQPPWDQ</sequence>
<dbReference type="Gene3D" id="3.80.10.10">
    <property type="entry name" value="Ribonuclease Inhibitor"/>
    <property type="match status" value="1"/>
</dbReference>
<dbReference type="InterPro" id="IPR032675">
    <property type="entry name" value="LRR_dom_sf"/>
</dbReference>
<dbReference type="RefSeq" id="XP_044663974.1">
    <property type="nucleotide sequence ID" value="XM_044808039.1"/>
</dbReference>
<dbReference type="PROSITE" id="PS50181">
    <property type="entry name" value="FBOX"/>
    <property type="match status" value="1"/>
</dbReference>